<accession>A0A645JGC8</accession>
<organism evidence="1">
    <name type="scientific">bioreactor metagenome</name>
    <dbReference type="NCBI Taxonomy" id="1076179"/>
    <lineage>
        <taxon>unclassified sequences</taxon>
        <taxon>metagenomes</taxon>
        <taxon>ecological metagenomes</taxon>
    </lineage>
</organism>
<reference evidence="1" key="1">
    <citation type="submission" date="2019-08" db="EMBL/GenBank/DDBJ databases">
        <authorList>
            <person name="Kucharzyk K."/>
            <person name="Murdoch R.W."/>
            <person name="Higgins S."/>
            <person name="Loffler F."/>
        </authorList>
    </citation>
    <scope>NUCLEOTIDE SEQUENCE</scope>
</reference>
<dbReference type="AlphaFoldDB" id="A0A645JGC8"/>
<gene>
    <name evidence="1" type="ORF">SDC9_210511</name>
</gene>
<protein>
    <submittedName>
        <fullName evidence="1">Uncharacterized protein</fullName>
    </submittedName>
</protein>
<comment type="caution">
    <text evidence="1">The sequence shown here is derived from an EMBL/GenBank/DDBJ whole genome shotgun (WGS) entry which is preliminary data.</text>
</comment>
<name>A0A645JGC8_9ZZZZ</name>
<evidence type="ECO:0000313" key="1">
    <source>
        <dbReference type="EMBL" id="MPN62758.1"/>
    </source>
</evidence>
<dbReference type="EMBL" id="VSSQ01141251">
    <property type="protein sequence ID" value="MPN62758.1"/>
    <property type="molecule type" value="Genomic_DNA"/>
</dbReference>
<sequence>MSREIEESITATTSLQLLHRNGEVLFQGKSQWTGIEIAGSLSEIIDGLPNKT</sequence>
<proteinExistence type="predicted"/>